<organism evidence="1 2">
    <name type="scientific">Salinispora tropica (strain ATCC BAA-916 / DSM 44818 / JCM 13857 / NBRC 105044 / CNB-440)</name>
    <dbReference type="NCBI Taxonomy" id="369723"/>
    <lineage>
        <taxon>Bacteria</taxon>
        <taxon>Bacillati</taxon>
        <taxon>Actinomycetota</taxon>
        <taxon>Actinomycetes</taxon>
        <taxon>Micromonosporales</taxon>
        <taxon>Micromonosporaceae</taxon>
        <taxon>Salinispora</taxon>
    </lineage>
</organism>
<dbReference type="AlphaFoldDB" id="A4X8X9"/>
<gene>
    <name evidence="1" type="ordered locus">Strop_2889</name>
</gene>
<sequence length="169" mass="18016">MSPTPVAPGGSMRRTRQTISRLIAAAVLMVAGLAVAPVTAYGADQSTEATTTQASGFWACSVPSGYTYSSVRRQLNVCNPSGFANSYYVVAPSDRLWACTVPSGYTYSSVRRQLNVCNPSGFANSYYLRVPQAGIWACTVPPGFSYSSVRRQLNVCNPSGFANSYLLVG</sequence>
<reference evidence="2" key="1">
    <citation type="journal article" date="2007" name="Proc. Natl. Acad. Sci. U.S.A.">
        <title>Genome sequencing reveals complex secondary metabolome in the marine actinomycete Salinispora tropica.</title>
        <authorList>
            <person name="Udwary D.W."/>
            <person name="Zeigler L."/>
            <person name="Asolkar R.N."/>
            <person name="Singan V."/>
            <person name="Lapidus A."/>
            <person name="Fenical W."/>
            <person name="Jensen P.R."/>
            <person name="Moore B.S."/>
        </authorList>
    </citation>
    <scope>NUCLEOTIDE SEQUENCE [LARGE SCALE GENOMIC DNA]</scope>
    <source>
        <strain evidence="2">ATCC BAA-916 / DSM 44818 / CNB-440</strain>
    </source>
</reference>
<dbReference type="EMBL" id="CP000667">
    <property type="protein sequence ID" value="ABP55329.1"/>
    <property type="molecule type" value="Genomic_DNA"/>
</dbReference>
<evidence type="ECO:0000313" key="2">
    <source>
        <dbReference type="Proteomes" id="UP000000235"/>
    </source>
</evidence>
<name>A4X8X9_SALTO</name>
<keyword evidence="2" id="KW-1185">Reference proteome</keyword>
<accession>A4X8X9</accession>
<proteinExistence type="predicted"/>
<dbReference type="Proteomes" id="UP000000235">
    <property type="component" value="Chromosome"/>
</dbReference>
<dbReference type="KEGG" id="stp:Strop_2889"/>
<evidence type="ECO:0000313" key="1">
    <source>
        <dbReference type="EMBL" id="ABP55329.1"/>
    </source>
</evidence>
<protein>
    <submittedName>
        <fullName evidence="1">Uncharacterized protein</fullName>
    </submittedName>
</protein>
<dbReference type="eggNOG" id="ENOG5032X8A">
    <property type="taxonomic scope" value="Bacteria"/>
</dbReference>
<dbReference type="HOGENOM" id="CLU_1718437_0_0_11"/>